<sequence length="372" mass="42116">MDQYLFVFSQVHPQFRRAELESICDLYGIAWDRNKDFLSDEHHVCLFEFPSVNDVLRILSRSVLVKYALEWIASAGTYQDLYEAVAKRRDRILKYDSTEQSFAIKMQTIGKKRMRISSHDVILKIGEALGFQRSPVNLSNPCNMFYVIEENVSIWFQRLHCGKLKNVYSLKDRCYIGNTTLDPELSFLQANIAKVNVGSIVLDPFCGTGGLMVAAAHFGAAVMGTEINYQVARGVVNYVGKSSRAGVKYHTAEKSVAANFQQYGTDVYFMGLVIADASQHNLWYPGIHFNTVPVFDAIITDPPYGVREKGQKVGVKEKNESWIIKNTDHLIHFPEKAKYSILSTFLDLIDLACKLLVVGGRLLFWFPVLVAE</sequence>
<name>A0A0N5D3S1_THECL</name>
<evidence type="ECO:0000256" key="6">
    <source>
        <dbReference type="ARBA" id="ARBA00067484"/>
    </source>
</evidence>
<dbReference type="InterPro" id="IPR029063">
    <property type="entry name" value="SAM-dependent_MTases_sf"/>
</dbReference>
<reference evidence="12" key="1">
    <citation type="submission" date="2017-02" db="UniProtKB">
        <authorList>
            <consortium name="WormBaseParasite"/>
        </authorList>
    </citation>
    <scope>IDENTIFICATION</scope>
</reference>
<dbReference type="OrthoDB" id="296065at2759"/>
<dbReference type="PROSITE" id="PS00092">
    <property type="entry name" value="N6_MTASE"/>
    <property type="match status" value="1"/>
</dbReference>
<dbReference type="PANTHER" id="PTHR13370:SF3">
    <property type="entry name" value="TRNA (GUANINE(10)-N2)-METHYLTRANSFERASE HOMOLOG"/>
    <property type="match status" value="1"/>
</dbReference>
<dbReference type="GO" id="GO:0003676">
    <property type="term" value="F:nucleic acid binding"/>
    <property type="evidence" value="ECO:0007669"/>
    <property type="project" value="InterPro"/>
</dbReference>
<evidence type="ECO:0000256" key="3">
    <source>
        <dbReference type="ARBA" id="ARBA00050985"/>
    </source>
</evidence>
<reference evidence="10 11" key="2">
    <citation type="submission" date="2018-11" db="EMBL/GenBank/DDBJ databases">
        <authorList>
            <consortium name="Pathogen Informatics"/>
        </authorList>
    </citation>
    <scope>NUCLEOTIDE SEQUENCE [LARGE SCALE GENOMIC DNA]</scope>
</reference>
<feature type="domain" description="Ribosomal RNA large subunit methyltransferase K/L-like methyltransferase" evidence="8">
    <location>
        <begin position="173"/>
        <end position="309"/>
    </location>
</feature>
<evidence type="ECO:0000256" key="1">
    <source>
        <dbReference type="ARBA" id="ARBA00022603"/>
    </source>
</evidence>
<dbReference type="PIRSF" id="PIRSF017259">
    <property type="entry name" value="tRNA_mtfrase_TRM11"/>
    <property type="match status" value="1"/>
</dbReference>
<organism evidence="12">
    <name type="scientific">Thelazia callipaeda</name>
    <name type="common">Oriental eyeworm</name>
    <name type="synonym">Parasitic nematode</name>
    <dbReference type="NCBI Taxonomy" id="103827"/>
    <lineage>
        <taxon>Eukaryota</taxon>
        <taxon>Metazoa</taxon>
        <taxon>Ecdysozoa</taxon>
        <taxon>Nematoda</taxon>
        <taxon>Chromadorea</taxon>
        <taxon>Rhabditida</taxon>
        <taxon>Spirurina</taxon>
        <taxon>Spiruromorpha</taxon>
        <taxon>Thelazioidea</taxon>
        <taxon>Thelaziidae</taxon>
        <taxon>Thelazia</taxon>
    </lineage>
</organism>
<dbReference type="STRING" id="103827.A0A0N5D3S1"/>
<dbReference type="PRINTS" id="PR00507">
    <property type="entry name" value="N12N6MTFRASE"/>
</dbReference>
<dbReference type="OMA" id="AFNKWSR"/>
<comment type="function">
    <text evidence="4">Catalytic subunit of the TRMT11-TRM112 methyltransferase complex, that specifically mediates the S-adenosyl-L-methionine-dependent N(2)-methylation of guanosine nucleotide at position 10 (m2G10) in tRNAs. This is one of the major tRNA (guanine-N(2))-methyltransferases.</text>
</comment>
<evidence type="ECO:0000259" key="9">
    <source>
        <dbReference type="Pfam" id="PF25904"/>
    </source>
</evidence>
<evidence type="ECO:0000313" key="10">
    <source>
        <dbReference type="EMBL" id="VDN05047.1"/>
    </source>
</evidence>
<evidence type="ECO:0000313" key="11">
    <source>
        <dbReference type="Proteomes" id="UP000276776"/>
    </source>
</evidence>
<dbReference type="SUPFAM" id="SSF53335">
    <property type="entry name" value="S-adenosyl-L-methionine-dependent methyltransferases"/>
    <property type="match status" value="1"/>
</dbReference>
<evidence type="ECO:0000256" key="2">
    <source>
        <dbReference type="ARBA" id="ARBA00022679"/>
    </source>
</evidence>
<dbReference type="Pfam" id="PF25904">
    <property type="entry name" value="Tmrp11_N"/>
    <property type="match status" value="1"/>
</dbReference>
<dbReference type="GO" id="GO:0160102">
    <property type="term" value="F:tRNA (guanine(10)-N2)-methyltransferase activity"/>
    <property type="evidence" value="ECO:0007669"/>
    <property type="project" value="UniProtKB-EC"/>
</dbReference>
<dbReference type="InterPro" id="IPR059073">
    <property type="entry name" value="TRMT11_N"/>
</dbReference>
<comment type="subunit">
    <text evidence="5">Part of the heterodimeric TRMT11-TRM112 methyltransferase complex; this complex forms an active tRNA methyltransferase, where TRMT112 acts as an activator of the catalytic subunit TRMT11.</text>
</comment>
<accession>A0A0N5D3S1</accession>
<feature type="domain" description="tRNA (guanine(10)-N(2))-methyltransferase TRMT11 N-terminal" evidence="9">
    <location>
        <begin position="3"/>
        <end position="150"/>
    </location>
</feature>
<dbReference type="WBParaSite" id="TCLT_0000758701-mRNA-1">
    <property type="protein sequence ID" value="TCLT_0000758701-mRNA-1"/>
    <property type="gene ID" value="TCLT_0000758701"/>
</dbReference>
<dbReference type="GO" id="GO:0032259">
    <property type="term" value="P:methylation"/>
    <property type="evidence" value="ECO:0007669"/>
    <property type="project" value="UniProtKB-KW"/>
</dbReference>
<dbReference type="GO" id="GO:0043527">
    <property type="term" value="C:tRNA methyltransferase complex"/>
    <property type="evidence" value="ECO:0007669"/>
    <property type="project" value="UniProtKB-ARBA"/>
</dbReference>
<dbReference type="PANTHER" id="PTHR13370">
    <property type="entry name" value="RNA METHYLASE-RELATED"/>
    <property type="match status" value="1"/>
</dbReference>
<dbReference type="AlphaFoldDB" id="A0A0N5D3S1"/>
<dbReference type="GO" id="GO:0005737">
    <property type="term" value="C:cytoplasm"/>
    <property type="evidence" value="ECO:0007669"/>
    <property type="project" value="TreeGrafter"/>
</dbReference>
<protein>
    <recommendedName>
        <fullName evidence="6">tRNA (guanine(10)-N(2))-methyltransferase TRMT11</fullName>
    </recommendedName>
    <alternativeName>
        <fullName evidence="7">tRNA methyltransferase 11 homolog</fullName>
    </alternativeName>
</protein>
<dbReference type="Proteomes" id="UP000276776">
    <property type="component" value="Unassembled WGS sequence"/>
</dbReference>
<keyword evidence="1" id="KW-0489">Methyltransferase</keyword>
<evidence type="ECO:0000256" key="7">
    <source>
        <dbReference type="ARBA" id="ARBA00075308"/>
    </source>
</evidence>
<evidence type="ECO:0000259" key="8">
    <source>
        <dbReference type="Pfam" id="PF01170"/>
    </source>
</evidence>
<dbReference type="InterPro" id="IPR000241">
    <property type="entry name" value="RlmKL-like_Mtase"/>
</dbReference>
<dbReference type="Gene3D" id="3.40.50.150">
    <property type="entry name" value="Vaccinia Virus protein VP39"/>
    <property type="match status" value="1"/>
</dbReference>
<proteinExistence type="predicted"/>
<evidence type="ECO:0000313" key="12">
    <source>
        <dbReference type="WBParaSite" id="TCLT_0000758701-mRNA-1"/>
    </source>
</evidence>
<keyword evidence="2" id="KW-0808">Transferase</keyword>
<dbReference type="EMBL" id="UYYF01004523">
    <property type="protein sequence ID" value="VDN05047.1"/>
    <property type="molecule type" value="Genomic_DNA"/>
</dbReference>
<dbReference type="Pfam" id="PF01170">
    <property type="entry name" value="UPF0020"/>
    <property type="match status" value="1"/>
</dbReference>
<dbReference type="InterPro" id="IPR002052">
    <property type="entry name" value="DNA_methylase_N6_adenine_CS"/>
</dbReference>
<keyword evidence="11" id="KW-1185">Reference proteome</keyword>
<evidence type="ECO:0000256" key="4">
    <source>
        <dbReference type="ARBA" id="ARBA00056270"/>
    </source>
</evidence>
<gene>
    <name evidence="10" type="ORF">TCLT_LOCUS7576</name>
</gene>
<evidence type="ECO:0000256" key="5">
    <source>
        <dbReference type="ARBA" id="ARBA00065434"/>
    </source>
</evidence>
<comment type="catalytic activity">
    <reaction evidence="3">
        <text>guanosine(10) in tRNA + S-adenosyl-L-methionine = N(2)-methylguanosine(10) in tRNA + S-adenosyl-L-homocysteine + H(+)</text>
        <dbReference type="Rhea" id="RHEA:43128"/>
        <dbReference type="Rhea" id="RHEA-COMP:10355"/>
        <dbReference type="Rhea" id="RHEA-COMP:10357"/>
        <dbReference type="ChEBI" id="CHEBI:15378"/>
        <dbReference type="ChEBI" id="CHEBI:57856"/>
        <dbReference type="ChEBI" id="CHEBI:59789"/>
        <dbReference type="ChEBI" id="CHEBI:74269"/>
        <dbReference type="ChEBI" id="CHEBI:74481"/>
        <dbReference type="EC" id="2.1.1.214"/>
    </reaction>
    <physiologicalReaction direction="left-to-right" evidence="3">
        <dbReference type="Rhea" id="RHEA:43129"/>
    </physiologicalReaction>
</comment>